<feature type="region of interest" description="Disordered" evidence="1">
    <location>
        <begin position="216"/>
        <end position="256"/>
    </location>
</feature>
<dbReference type="VEuPathDB" id="FungiDB:FUN_000263"/>
<comment type="caution">
    <text evidence="2">The sequence shown here is derived from an EMBL/GenBank/DDBJ whole genome shotgun (WGS) entry which is preliminary data.</text>
</comment>
<name>A0A2I1HFI9_9GLOM</name>
<accession>A0A2I1HFI9</accession>
<reference evidence="2 3" key="1">
    <citation type="submission" date="2015-10" db="EMBL/GenBank/DDBJ databases">
        <title>Genome analyses suggest a sexual origin of heterokaryosis in a supposedly ancient asexual fungus.</title>
        <authorList>
            <person name="Ropars J."/>
            <person name="Sedzielewska K."/>
            <person name="Noel J."/>
            <person name="Charron P."/>
            <person name="Farinelli L."/>
            <person name="Marton T."/>
            <person name="Kruger M."/>
            <person name="Pelin A."/>
            <person name="Brachmann A."/>
            <person name="Corradi N."/>
        </authorList>
    </citation>
    <scope>NUCLEOTIDE SEQUENCE [LARGE SCALE GENOMIC DNA]</scope>
    <source>
        <strain evidence="2 3">A4</strain>
    </source>
</reference>
<dbReference type="AlphaFoldDB" id="A0A2I1HFI9"/>
<evidence type="ECO:0000313" key="2">
    <source>
        <dbReference type="EMBL" id="PKY57656.1"/>
    </source>
</evidence>
<dbReference type="EMBL" id="LLXI01002634">
    <property type="protein sequence ID" value="PKY57656.1"/>
    <property type="molecule type" value="Genomic_DNA"/>
</dbReference>
<keyword evidence="3" id="KW-1185">Reference proteome</keyword>
<protein>
    <submittedName>
        <fullName evidence="2">Uncharacterized protein</fullName>
    </submittedName>
</protein>
<dbReference type="Proteomes" id="UP000234323">
    <property type="component" value="Unassembled WGS sequence"/>
</dbReference>
<gene>
    <name evidence="2" type="ORF">RhiirA4_411795</name>
</gene>
<dbReference type="VEuPathDB" id="FungiDB:RhiirA1_468703"/>
<evidence type="ECO:0000256" key="1">
    <source>
        <dbReference type="SAM" id="MobiDB-lite"/>
    </source>
</evidence>
<dbReference type="VEuPathDB" id="FungiDB:RhiirFUN_011995"/>
<sequence>MQQLDVSEADYGGYLIHPCLKKILVGLEDRLYYHMGEVILSSVKSCRSRRKCTNSYEQKSDGVFTVKLRKSLMEVGHLEMSGGYGHKDIPRSTWDGCCKLPIGNSYMLEEIGEQFRGGSPETFSKLRVFSLHTYEDRIELWQMHNPSCGVLQYERSHKSIVPICYEEHRKHIFDFVVLLWDLKCGLLETSNTIFQLRDEHNDNLFESSKLSGSLPAYPFTPNKDRHKIGIKDANEDSDLDNSPIRSGRNDKKYFES</sequence>
<evidence type="ECO:0000313" key="3">
    <source>
        <dbReference type="Proteomes" id="UP000234323"/>
    </source>
</evidence>
<feature type="compositionally biased region" description="Basic and acidic residues" evidence="1">
    <location>
        <begin position="247"/>
        <end position="256"/>
    </location>
</feature>
<proteinExistence type="predicted"/>
<organism evidence="2 3">
    <name type="scientific">Rhizophagus irregularis</name>
    <dbReference type="NCBI Taxonomy" id="588596"/>
    <lineage>
        <taxon>Eukaryota</taxon>
        <taxon>Fungi</taxon>
        <taxon>Fungi incertae sedis</taxon>
        <taxon>Mucoromycota</taxon>
        <taxon>Glomeromycotina</taxon>
        <taxon>Glomeromycetes</taxon>
        <taxon>Glomerales</taxon>
        <taxon>Glomeraceae</taxon>
        <taxon>Rhizophagus</taxon>
    </lineage>
</organism>